<evidence type="ECO:0000313" key="3">
    <source>
        <dbReference type="Proteomes" id="UP000430670"/>
    </source>
</evidence>
<dbReference type="GO" id="GO:0032259">
    <property type="term" value="P:methylation"/>
    <property type="evidence" value="ECO:0007669"/>
    <property type="project" value="UniProtKB-KW"/>
</dbReference>
<dbReference type="Pfam" id="PF13649">
    <property type="entry name" value="Methyltransf_25"/>
    <property type="match status" value="1"/>
</dbReference>
<dbReference type="AlphaFoldDB" id="A0A6I3SQH6"/>
<feature type="domain" description="Methyltransferase" evidence="1">
    <location>
        <begin position="68"/>
        <end position="161"/>
    </location>
</feature>
<gene>
    <name evidence="2" type="ORF">GJ688_18785</name>
</gene>
<keyword evidence="2" id="KW-0808">Transferase</keyword>
<evidence type="ECO:0000313" key="2">
    <source>
        <dbReference type="EMBL" id="MTV50966.1"/>
    </source>
</evidence>
<sequence length="261" mass="30437">MIILFIRKAPVLDASVSDHSTYSFEKHYESLLAKNYTWMFGDYRKKVEEYTSLFQDLGIYPNPCNKAIDLGCGSGFQSVALAMLGFEVLSIDLNKTLLDELKGNSRNHKITTIQANLLDFARYAMDSELIICMGDTLSHLDSFGEIERLFSNVLENLRKKGKFLISFRDYSMELLGLDRIIPVQNDDNKIMTTFLEYTENSVFVHDMIYMKEHHGWKLYKSYYKKLRITSIWIKEQFKKLGFEIIHHETLTGFVYILAQKK</sequence>
<dbReference type="EMBL" id="WNKU01000049">
    <property type="protein sequence ID" value="MTV50966.1"/>
    <property type="molecule type" value="Genomic_DNA"/>
</dbReference>
<dbReference type="InterPro" id="IPR029063">
    <property type="entry name" value="SAM-dependent_MTases_sf"/>
</dbReference>
<dbReference type="Gene3D" id="2.20.25.110">
    <property type="entry name" value="S-adenosyl-L-methionine-dependent methyltransferases"/>
    <property type="match status" value="1"/>
</dbReference>
<accession>A0A6I3SQH6</accession>
<proteinExistence type="predicted"/>
<dbReference type="OrthoDB" id="9804312at2"/>
<reference evidence="2 3" key="1">
    <citation type="submission" date="2019-11" db="EMBL/GenBank/DDBJ databases">
        <title>Whole-genome sequence of a the green, strictly anaerobic photosynthetic bacterium Heliobacillus mobilis DSM 6151.</title>
        <authorList>
            <person name="Kyndt J.A."/>
            <person name="Meyer T.E."/>
        </authorList>
    </citation>
    <scope>NUCLEOTIDE SEQUENCE [LARGE SCALE GENOMIC DNA]</scope>
    <source>
        <strain evidence="2 3">DSM 6151</strain>
    </source>
</reference>
<dbReference type="Proteomes" id="UP000430670">
    <property type="component" value="Unassembled WGS sequence"/>
</dbReference>
<name>A0A6I3SQH6_HELMO</name>
<keyword evidence="3" id="KW-1185">Reference proteome</keyword>
<dbReference type="SUPFAM" id="SSF53335">
    <property type="entry name" value="S-adenosyl-L-methionine-dependent methyltransferases"/>
    <property type="match status" value="1"/>
</dbReference>
<keyword evidence="2" id="KW-0489">Methyltransferase</keyword>
<evidence type="ECO:0000259" key="1">
    <source>
        <dbReference type="Pfam" id="PF13649"/>
    </source>
</evidence>
<dbReference type="RefSeq" id="WP_155478048.1">
    <property type="nucleotide sequence ID" value="NZ_WNKU01000049.1"/>
</dbReference>
<dbReference type="Gene3D" id="3.40.50.150">
    <property type="entry name" value="Vaccinia Virus protein VP39"/>
    <property type="match status" value="1"/>
</dbReference>
<comment type="caution">
    <text evidence="2">The sequence shown here is derived from an EMBL/GenBank/DDBJ whole genome shotgun (WGS) entry which is preliminary data.</text>
</comment>
<protein>
    <submittedName>
        <fullName evidence="2">Methyltransferase domain-containing protein</fullName>
    </submittedName>
</protein>
<organism evidence="2 3">
    <name type="scientific">Heliobacterium mobile</name>
    <name type="common">Heliobacillus mobilis</name>
    <dbReference type="NCBI Taxonomy" id="28064"/>
    <lineage>
        <taxon>Bacteria</taxon>
        <taxon>Bacillati</taxon>
        <taxon>Bacillota</taxon>
        <taxon>Clostridia</taxon>
        <taxon>Eubacteriales</taxon>
        <taxon>Heliobacteriaceae</taxon>
        <taxon>Heliobacterium</taxon>
    </lineage>
</organism>
<dbReference type="CDD" id="cd02440">
    <property type="entry name" value="AdoMet_MTases"/>
    <property type="match status" value="1"/>
</dbReference>
<dbReference type="GO" id="GO:0008168">
    <property type="term" value="F:methyltransferase activity"/>
    <property type="evidence" value="ECO:0007669"/>
    <property type="project" value="UniProtKB-KW"/>
</dbReference>
<dbReference type="InterPro" id="IPR041698">
    <property type="entry name" value="Methyltransf_25"/>
</dbReference>